<feature type="compositionally biased region" description="Basic and acidic residues" evidence="7">
    <location>
        <begin position="151"/>
        <end position="164"/>
    </location>
</feature>
<evidence type="ECO:0000256" key="7">
    <source>
        <dbReference type="SAM" id="MobiDB-lite"/>
    </source>
</evidence>
<organism evidence="9 10">
    <name type="scientific">Monoraphidium neglectum</name>
    <dbReference type="NCBI Taxonomy" id="145388"/>
    <lineage>
        <taxon>Eukaryota</taxon>
        <taxon>Viridiplantae</taxon>
        <taxon>Chlorophyta</taxon>
        <taxon>core chlorophytes</taxon>
        <taxon>Chlorophyceae</taxon>
        <taxon>CS clade</taxon>
        <taxon>Sphaeropleales</taxon>
        <taxon>Selenastraceae</taxon>
        <taxon>Monoraphidium</taxon>
    </lineage>
</organism>
<comment type="similarity">
    <text evidence="2">Belongs to the TMEM208 family.</text>
</comment>
<reference evidence="9 10" key="1">
    <citation type="journal article" date="2013" name="BMC Genomics">
        <title>Reconstruction of the lipid metabolism for the microalga Monoraphidium neglectum from its genome sequence reveals characteristics suitable for biofuel production.</title>
        <authorList>
            <person name="Bogen C."/>
            <person name="Al-Dilaimi A."/>
            <person name="Albersmeier A."/>
            <person name="Wichmann J."/>
            <person name="Grundmann M."/>
            <person name="Rupp O."/>
            <person name="Lauersen K.J."/>
            <person name="Blifernez-Klassen O."/>
            <person name="Kalinowski J."/>
            <person name="Goesmann A."/>
            <person name="Mussgnug J.H."/>
            <person name="Kruse O."/>
        </authorList>
    </citation>
    <scope>NUCLEOTIDE SEQUENCE [LARGE SCALE GENOMIC DNA]</scope>
    <source>
        <strain evidence="9 10">SAG 48.87</strain>
    </source>
</reference>
<dbReference type="STRING" id="145388.A0A0D2LHD9"/>
<evidence type="ECO:0000256" key="3">
    <source>
        <dbReference type="ARBA" id="ARBA00022692"/>
    </source>
</evidence>
<feature type="transmembrane region" description="Helical" evidence="8">
    <location>
        <begin position="45"/>
        <end position="65"/>
    </location>
</feature>
<dbReference type="RefSeq" id="XP_013904933.1">
    <property type="nucleotide sequence ID" value="XM_014049479.1"/>
</dbReference>
<keyword evidence="4" id="KW-0256">Endoplasmic reticulum</keyword>
<comment type="subcellular location">
    <subcellularLocation>
        <location evidence="1">Endoplasmic reticulum membrane</location>
        <topology evidence="1">Multi-pass membrane protein</topology>
    </subcellularLocation>
</comment>
<dbReference type="GO" id="GO:0005773">
    <property type="term" value="C:vacuole"/>
    <property type="evidence" value="ECO:0007669"/>
    <property type="project" value="GOC"/>
</dbReference>
<dbReference type="InterPro" id="IPR008506">
    <property type="entry name" value="SND2/TMEM208"/>
</dbReference>
<evidence type="ECO:0000256" key="6">
    <source>
        <dbReference type="ARBA" id="ARBA00023136"/>
    </source>
</evidence>
<dbReference type="GeneID" id="25734927"/>
<keyword evidence="10" id="KW-1185">Reference proteome</keyword>
<evidence type="ECO:0000256" key="4">
    <source>
        <dbReference type="ARBA" id="ARBA00022824"/>
    </source>
</evidence>
<gene>
    <name evidence="9" type="ORF">MNEG_2049</name>
</gene>
<sequence length="172" mass="19109">MAGEGAKKRLEQNQRRLAALRIAILTTTALYAAVRLFLRASSRGAWHWVGLVVTLLAHAASYGAIQAAARPTCSSTGALLDGGSDLDKGTASSYHDVLYITCAVQAVSAFTNWGWWLYASVPAYAGYKLWTLFIYPNFIKAKPEAEDQLDDKTRAKLERADRRAERRRVKRF</sequence>
<dbReference type="Proteomes" id="UP000054498">
    <property type="component" value="Unassembled WGS sequence"/>
</dbReference>
<keyword evidence="6 8" id="KW-0472">Membrane</keyword>
<evidence type="ECO:0000256" key="2">
    <source>
        <dbReference type="ARBA" id="ARBA00009950"/>
    </source>
</evidence>
<evidence type="ECO:0000256" key="1">
    <source>
        <dbReference type="ARBA" id="ARBA00004477"/>
    </source>
</evidence>
<dbReference type="PANTHER" id="PTHR13505">
    <property type="entry name" value="TRANSMEMBRANE PROTEIN 208"/>
    <property type="match status" value="1"/>
</dbReference>
<evidence type="ECO:0000256" key="5">
    <source>
        <dbReference type="ARBA" id="ARBA00022989"/>
    </source>
</evidence>
<accession>A0A0D2LHD9</accession>
<name>A0A0D2LHD9_9CHLO</name>
<keyword evidence="3 8" id="KW-0812">Transmembrane</keyword>
<evidence type="ECO:0000256" key="8">
    <source>
        <dbReference type="SAM" id="Phobius"/>
    </source>
</evidence>
<dbReference type="GO" id="GO:0006624">
    <property type="term" value="P:vacuolar protein processing"/>
    <property type="evidence" value="ECO:0007669"/>
    <property type="project" value="TreeGrafter"/>
</dbReference>
<dbReference type="PANTHER" id="PTHR13505:SF7">
    <property type="entry name" value="TRANSMEMBRANE PROTEIN 208"/>
    <property type="match status" value="1"/>
</dbReference>
<dbReference type="GO" id="GO:0005789">
    <property type="term" value="C:endoplasmic reticulum membrane"/>
    <property type="evidence" value="ECO:0007669"/>
    <property type="project" value="UniProtKB-SubCell"/>
</dbReference>
<protein>
    <submittedName>
        <fullName evidence="9">Transmembrane protein</fullName>
    </submittedName>
</protein>
<dbReference type="KEGG" id="mng:MNEG_2049"/>
<dbReference type="OrthoDB" id="276296at2759"/>
<feature type="transmembrane region" description="Helical" evidence="8">
    <location>
        <begin position="18"/>
        <end position="38"/>
    </location>
</feature>
<evidence type="ECO:0000313" key="9">
    <source>
        <dbReference type="EMBL" id="KIZ05914.1"/>
    </source>
</evidence>
<dbReference type="EMBL" id="KK100440">
    <property type="protein sequence ID" value="KIZ05914.1"/>
    <property type="molecule type" value="Genomic_DNA"/>
</dbReference>
<proteinExistence type="inferred from homology"/>
<evidence type="ECO:0000313" key="10">
    <source>
        <dbReference type="Proteomes" id="UP000054498"/>
    </source>
</evidence>
<feature type="region of interest" description="Disordered" evidence="7">
    <location>
        <begin position="151"/>
        <end position="172"/>
    </location>
</feature>
<dbReference type="Pfam" id="PF05620">
    <property type="entry name" value="TMEM208_SND2"/>
    <property type="match status" value="1"/>
</dbReference>
<keyword evidence="5 8" id="KW-1133">Transmembrane helix</keyword>
<dbReference type="AlphaFoldDB" id="A0A0D2LHD9"/>